<dbReference type="SUPFAM" id="SSF48726">
    <property type="entry name" value="Immunoglobulin"/>
    <property type="match status" value="1"/>
</dbReference>
<comment type="caution">
    <text evidence="1">The sequence shown here is derived from an EMBL/GenBank/DDBJ whole genome shotgun (WGS) entry which is preliminary data.</text>
</comment>
<dbReference type="InterPro" id="IPR036179">
    <property type="entry name" value="Ig-like_dom_sf"/>
</dbReference>
<gene>
    <name evidence="1" type="ORF">HPG69_013889</name>
</gene>
<dbReference type="EMBL" id="JACDTQ010002604">
    <property type="protein sequence ID" value="KAF5916967.1"/>
    <property type="molecule type" value="Genomic_DNA"/>
</dbReference>
<sequence>MWSVPPLRCHYPFSPGVYREPSSSAQPGSLVLSGDNLILQCHSEAGFDRFALTMDEGITPTSVFKSNTALTSPWAM</sequence>
<protein>
    <submittedName>
        <fullName evidence="1">Uncharacterized protein</fullName>
    </submittedName>
</protein>
<evidence type="ECO:0000313" key="2">
    <source>
        <dbReference type="Proteomes" id="UP000551758"/>
    </source>
</evidence>
<dbReference type="Proteomes" id="UP000551758">
    <property type="component" value="Unassembled WGS sequence"/>
</dbReference>
<dbReference type="InterPro" id="IPR013783">
    <property type="entry name" value="Ig-like_fold"/>
</dbReference>
<dbReference type="Gene3D" id="2.60.40.10">
    <property type="entry name" value="Immunoglobulins"/>
    <property type="match status" value="1"/>
</dbReference>
<reference evidence="1 2" key="1">
    <citation type="journal article" date="2020" name="Mol. Biol. Evol.">
        <title>Interspecific Gene Flow and the Evolution of Specialization in Black and White Rhinoceros.</title>
        <authorList>
            <person name="Moodley Y."/>
            <person name="Westbury M.V."/>
            <person name="Russo I.M."/>
            <person name="Gopalakrishnan S."/>
            <person name="Rakotoarivelo A."/>
            <person name="Olsen R.A."/>
            <person name="Prost S."/>
            <person name="Tunstall T."/>
            <person name="Ryder O.A."/>
            <person name="Dalen L."/>
            <person name="Bruford M.W."/>
        </authorList>
    </citation>
    <scope>NUCLEOTIDE SEQUENCE [LARGE SCALE GENOMIC DNA]</scope>
    <source>
        <strain evidence="1">SBR-YM</strain>
        <tissue evidence="1">Skin</tissue>
    </source>
</reference>
<keyword evidence="2" id="KW-1185">Reference proteome</keyword>
<evidence type="ECO:0000313" key="1">
    <source>
        <dbReference type="EMBL" id="KAF5916967.1"/>
    </source>
</evidence>
<proteinExistence type="predicted"/>
<dbReference type="AlphaFoldDB" id="A0A7J7EMN9"/>
<name>A0A7J7EMN9_DICBM</name>
<organism evidence="1 2">
    <name type="scientific">Diceros bicornis minor</name>
    <name type="common">South-central black rhinoceros</name>
    <dbReference type="NCBI Taxonomy" id="77932"/>
    <lineage>
        <taxon>Eukaryota</taxon>
        <taxon>Metazoa</taxon>
        <taxon>Chordata</taxon>
        <taxon>Craniata</taxon>
        <taxon>Vertebrata</taxon>
        <taxon>Euteleostomi</taxon>
        <taxon>Mammalia</taxon>
        <taxon>Eutheria</taxon>
        <taxon>Laurasiatheria</taxon>
        <taxon>Perissodactyla</taxon>
        <taxon>Rhinocerotidae</taxon>
        <taxon>Diceros</taxon>
    </lineage>
</organism>
<accession>A0A7J7EMN9</accession>